<reference evidence="1" key="1">
    <citation type="submission" date="2020-09" db="EMBL/GenBank/DDBJ databases">
        <title>Whole genome shotgun sequence of Streptomyces xanthophaeus NBRC 12829.</title>
        <authorList>
            <person name="Komaki H."/>
            <person name="Tamura T."/>
        </authorList>
    </citation>
    <scope>NUCLEOTIDE SEQUENCE</scope>
    <source>
        <strain evidence="1">NBRC 12829</strain>
    </source>
</reference>
<dbReference type="Proteomes" id="UP000600026">
    <property type="component" value="Unassembled WGS sequence"/>
</dbReference>
<dbReference type="EMBL" id="BNEE01000006">
    <property type="protein sequence ID" value="GHI85523.1"/>
    <property type="molecule type" value="Genomic_DNA"/>
</dbReference>
<proteinExistence type="predicted"/>
<evidence type="ECO:0000313" key="2">
    <source>
        <dbReference type="Proteomes" id="UP000600026"/>
    </source>
</evidence>
<comment type="caution">
    <text evidence="1">The sequence shown here is derived from an EMBL/GenBank/DDBJ whole genome shotgun (WGS) entry which is preliminary data.</text>
</comment>
<name>A0A919H2I9_9ACTN</name>
<sequence length="52" mass="5673">MVDGLLLDFKSAKRSFAWGLPEQTAWQLLGHLLRDTAGHCRIDSSAADSGTE</sequence>
<evidence type="ECO:0000313" key="1">
    <source>
        <dbReference type="EMBL" id="GHI85523.1"/>
    </source>
</evidence>
<organism evidence="1 2">
    <name type="scientific">Streptomyces xanthophaeus</name>
    <dbReference type="NCBI Taxonomy" id="67385"/>
    <lineage>
        <taxon>Bacteria</taxon>
        <taxon>Bacillati</taxon>
        <taxon>Actinomycetota</taxon>
        <taxon>Actinomycetes</taxon>
        <taxon>Kitasatosporales</taxon>
        <taxon>Streptomycetaceae</taxon>
        <taxon>Streptomyces</taxon>
    </lineage>
</organism>
<protein>
    <submittedName>
        <fullName evidence="1">Uncharacterized protein</fullName>
    </submittedName>
</protein>
<dbReference type="AlphaFoldDB" id="A0A919H2I9"/>
<accession>A0A919H2I9</accession>
<keyword evidence="2" id="KW-1185">Reference proteome</keyword>
<gene>
    <name evidence="1" type="ORF">Sxan_28870</name>
</gene>